<evidence type="ECO:0000313" key="1">
    <source>
        <dbReference type="EMBL" id="MFC7200695.1"/>
    </source>
</evidence>
<dbReference type="SUPFAM" id="SSF48264">
    <property type="entry name" value="Cytochrome P450"/>
    <property type="match status" value="1"/>
</dbReference>
<dbReference type="AlphaFoldDB" id="A0ABD5Z6R9"/>
<dbReference type="RefSeq" id="WP_279527469.1">
    <property type="nucleotide sequence ID" value="NZ_CP122312.1"/>
</dbReference>
<comment type="caution">
    <text evidence="1">The sequence shown here is derived from an EMBL/GenBank/DDBJ whole genome shotgun (WGS) entry which is preliminary data.</text>
</comment>
<dbReference type="EMBL" id="JBHTAR010000011">
    <property type="protein sequence ID" value="MFC7200695.1"/>
    <property type="molecule type" value="Genomic_DNA"/>
</dbReference>
<gene>
    <name evidence="1" type="ORF">ACFQJ9_14935</name>
</gene>
<organism evidence="1 2">
    <name type="scientific">Halospeciosus flavus</name>
    <dbReference type="NCBI Taxonomy" id="3032283"/>
    <lineage>
        <taxon>Archaea</taxon>
        <taxon>Methanobacteriati</taxon>
        <taxon>Methanobacteriota</taxon>
        <taxon>Stenosarchaea group</taxon>
        <taxon>Halobacteria</taxon>
        <taxon>Halobacteriales</taxon>
        <taxon>Halobacteriaceae</taxon>
        <taxon>Halospeciosus</taxon>
    </lineage>
</organism>
<dbReference type="Proteomes" id="UP001596447">
    <property type="component" value="Unassembled WGS sequence"/>
</dbReference>
<name>A0ABD5Z6R9_9EURY</name>
<sequence>MRETLDSFDYGDATITIVFDTGGPVGSDHLVIVNGDDYLVNRWFYFDEFNQRYAENFAKKIVDDEAYRQASLDGTADWKQVAEIYEEAARRIFDIFQDAGLIGYRAGDEQEEQRYREAKDTWERLCREIFAEVKDRIRNDDSLDGLDEYIETRVEQARRKADDLAD</sequence>
<evidence type="ECO:0000313" key="2">
    <source>
        <dbReference type="Proteomes" id="UP001596447"/>
    </source>
</evidence>
<keyword evidence="2" id="KW-1185">Reference proteome</keyword>
<protein>
    <submittedName>
        <fullName evidence="1">Uncharacterized protein</fullName>
    </submittedName>
</protein>
<accession>A0ABD5Z6R9</accession>
<dbReference type="InterPro" id="IPR036396">
    <property type="entry name" value="Cyt_P450_sf"/>
</dbReference>
<proteinExistence type="predicted"/>
<reference evidence="1 2" key="1">
    <citation type="journal article" date="2019" name="Int. J. Syst. Evol. Microbiol.">
        <title>The Global Catalogue of Microorganisms (GCM) 10K type strain sequencing project: providing services to taxonomists for standard genome sequencing and annotation.</title>
        <authorList>
            <consortium name="The Broad Institute Genomics Platform"/>
            <consortium name="The Broad Institute Genome Sequencing Center for Infectious Disease"/>
            <person name="Wu L."/>
            <person name="Ma J."/>
        </authorList>
    </citation>
    <scope>NUCLEOTIDE SEQUENCE [LARGE SCALE GENOMIC DNA]</scope>
    <source>
        <strain evidence="1 2">XZGYJ-43</strain>
    </source>
</reference>